<dbReference type="PATRIC" id="fig|1423782.4.peg.812"/>
<accession>A0A0R1X5R0</accession>
<dbReference type="InterPro" id="IPR008217">
    <property type="entry name" value="Ccc1_fam"/>
</dbReference>
<evidence type="ECO:0000256" key="3">
    <source>
        <dbReference type="ARBA" id="ARBA00022989"/>
    </source>
</evidence>
<proteinExistence type="predicted"/>
<dbReference type="GO" id="GO:0005384">
    <property type="term" value="F:manganese ion transmembrane transporter activity"/>
    <property type="evidence" value="ECO:0007669"/>
    <property type="project" value="InterPro"/>
</dbReference>
<keyword evidence="7" id="KW-1185">Reference proteome</keyword>
<protein>
    <submittedName>
        <fullName evidence="6">Integral membrane protein</fullName>
    </submittedName>
</protein>
<feature type="transmembrane region" description="Helical" evidence="5">
    <location>
        <begin position="208"/>
        <end position="226"/>
    </location>
</feature>
<evidence type="ECO:0000256" key="1">
    <source>
        <dbReference type="ARBA" id="ARBA00004127"/>
    </source>
</evidence>
<evidence type="ECO:0000256" key="2">
    <source>
        <dbReference type="ARBA" id="ARBA00022692"/>
    </source>
</evidence>
<dbReference type="OrthoDB" id="188924at2"/>
<dbReference type="GO" id="GO:0030026">
    <property type="term" value="P:intracellular manganese ion homeostasis"/>
    <property type="evidence" value="ECO:0007669"/>
    <property type="project" value="InterPro"/>
</dbReference>
<dbReference type="STRING" id="1423782.FD32_GL000785"/>
<feature type="transmembrane region" description="Helical" evidence="5">
    <location>
        <begin position="21"/>
        <end position="40"/>
    </location>
</feature>
<name>A0A0R1X5R0_9LACO</name>
<keyword evidence="3 5" id="KW-1133">Transmembrane helix</keyword>
<reference evidence="6 7" key="1">
    <citation type="journal article" date="2015" name="Genome Announc.">
        <title>Expanding the biotechnology potential of lactobacilli through comparative genomics of 213 strains and associated genera.</title>
        <authorList>
            <person name="Sun Z."/>
            <person name="Harris H.M."/>
            <person name="McCann A."/>
            <person name="Guo C."/>
            <person name="Argimon S."/>
            <person name="Zhang W."/>
            <person name="Yang X."/>
            <person name="Jeffery I.B."/>
            <person name="Cooney J.C."/>
            <person name="Kagawa T.F."/>
            <person name="Liu W."/>
            <person name="Song Y."/>
            <person name="Salvetti E."/>
            <person name="Wrobel A."/>
            <person name="Rasinkangas P."/>
            <person name="Parkhill J."/>
            <person name="Rea M.C."/>
            <person name="O'Sullivan O."/>
            <person name="Ritari J."/>
            <person name="Douillard F.P."/>
            <person name="Paul Ross R."/>
            <person name="Yang R."/>
            <person name="Briner A.E."/>
            <person name="Felis G.E."/>
            <person name="de Vos W.M."/>
            <person name="Barrangou R."/>
            <person name="Klaenhammer T.R."/>
            <person name="Caufield P.W."/>
            <person name="Cui Y."/>
            <person name="Zhang H."/>
            <person name="O'Toole P.W."/>
        </authorList>
    </citation>
    <scope>NUCLEOTIDE SEQUENCE [LARGE SCALE GENOMIC DNA]</scope>
    <source>
        <strain evidence="6 7">DSM 6035</strain>
    </source>
</reference>
<gene>
    <name evidence="6" type="ORF">FD32_GL000785</name>
</gene>
<dbReference type="GO" id="GO:0012505">
    <property type="term" value="C:endomembrane system"/>
    <property type="evidence" value="ECO:0007669"/>
    <property type="project" value="UniProtKB-SubCell"/>
</dbReference>
<dbReference type="RefSeq" id="WP_047768743.1">
    <property type="nucleotide sequence ID" value="NZ_AZGM01000121.1"/>
</dbReference>
<feature type="transmembrane region" description="Helical" evidence="5">
    <location>
        <begin position="174"/>
        <end position="196"/>
    </location>
</feature>
<keyword evidence="4 5" id="KW-0472">Membrane</keyword>
<evidence type="ECO:0000313" key="7">
    <source>
        <dbReference type="Proteomes" id="UP000051412"/>
    </source>
</evidence>
<dbReference type="Proteomes" id="UP000051412">
    <property type="component" value="Unassembled WGS sequence"/>
</dbReference>
<evidence type="ECO:0000256" key="4">
    <source>
        <dbReference type="ARBA" id="ARBA00023136"/>
    </source>
</evidence>
<dbReference type="CDD" id="cd02432">
    <property type="entry name" value="Nodulin-21_like_1"/>
    <property type="match status" value="1"/>
</dbReference>
<comment type="caution">
    <text evidence="6">The sequence shown here is derived from an EMBL/GenBank/DDBJ whole genome shotgun (WGS) entry which is preliminary data.</text>
</comment>
<organism evidence="6 7">
    <name type="scientific">Limosilactobacillus panis DSM 6035</name>
    <dbReference type="NCBI Taxonomy" id="1423782"/>
    <lineage>
        <taxon>Bacteria</taxon>
        <taxon>Bacillati</taxon>
        <taxon>Bacillota</taxon>
        <taxon>Bacilli</taxon>
        <taxon>Lactobacillales</taxon>
        <taxon>Lactobacillaceae</taxon>
        <taxon>Limosilactobacillus</taxon>
    </lineage>
</organism>
<evidence type="ECO:0000256" key="5">
    <source>
        <dbReference type="SAM" id="Phobius"/>
    </source>
</evidence>
<evidence type="ECO:0000313" key="6">
    <source>
        <dbReference type="EMBL" id="KRM25502.1"/>
    </source>
</evidence>
<dbReference type="EMBL" id="AZGM01000121">
    <property type="protein sequence ID" value="KRM25502.1"/>
    <property type="molecule type" value="Genomic_DNA"/>
</dbReference>
<keyword evidence="2 5" id="KW-0812">Transmembrane</keyword>
<dbReference type="Pfam" id="PF01988">
    <property type="entry name" value="VIT1"/>
    <property type="match status" value="1"/>
</dbReference>
<comment type="subcellular location">
    <subcellularLocation>
        <location evidence="1">Endomembrane system</location>
        <topology evidence="1">Multi-pass membrane protein</topology>
    </subcellularLocation>
</comment>
<dbReference type="PANTHER" id="PTHR31851">
    <property type="entry name" value="FE(2+)/MN(2+) TRANSPORTER PCL1"/>
    <property type="match status" value="1"/>
</dbReference>
<dbReference type="AlphaFoldDB" id="A0A0R1X5R0"/>
<feature type="transmembrane region" description="Helical" evidence="5">
    <location>
        <begin position="144"/>
        <end position="168"/>
    </location>
</feature>
<sequence length="227" mass="24262">MPKKKMSLAQKVNVLRASVMGANDGIISVAGIVIGVAAATSNAYSILISGLSGSLAGMISMCMGEYVSVSTQKDSQKMALISERQRLDDQYQQEFNYVQKKYEAQNIDPKLAHQATTELMKKDSLGTAVQERYGFNPQDFTSPYAAAIASFISFPTGSILPMVAVTMAPANVRIIATMVAVLISSLITGYFAAVLGKSNRVKSMIRNAAAGLLTMGVTFVIGQLFAR</sequence>